<dbReference type="EC" id="3.1.-.-" evidence="10"/>
<accession>A0A0R1J6J4</accession>
<dbReference type="InterPro" id="IPR050646">
    <property type="entry name" value="Cas1"/>
</dbReference>
<dbReference type="NCBIfam" id="TIGR03639">
    <property type="entry name" value="cas1_NMENI"/>
    <property type="match status" value="1"/>
</dbReference>
<organism evidence="11 12">
    <name type="scientific">Companilactobacillus tucceti DSM 20183</name>
    <dbReference type="NCBI Taxonomy" id="1423811"/>
    <lineage>
        <taxon>Bacteria</taxon>
        <taxon>Bacillati</taxon>
        <taxon>Bacillota</taxon>
        <taxon>Bacilli</taxon>
        <taxon>Lactobacillales</taxon>
        <taxon>Lactobacillaceae</taxon>
        <taxon>Companilactobacillus</taxon>
    </lineage>
</organism>
<keyword evidence="3 10" id="KW-0255">Endonuclease</keyword>
<dbReference type="OrthoDB" id="9803119at2"/>
<evidence type="ECO:0000256" key="1">
    <source>
        <dbReference type="ARBA" id="ARBA00022722"/>
    </source>
</evidence>
<dbReference type="AlphaFoldDB" id="A0A0R1J6J4"/>
<dbReference type="InterPro" id="IPR042211">
    <property type="entry name" value="CRISPR-assoc_Cas1_N"/>
</dbReference>
<dbReference type="STRING" id="1423811.FC72_GL000456"/>
<dbReference type="HAMAP" id="MF_01470">
    <property type="entry name" value="Cas1"/>
    <property type="match status" value="1"/>
</dbReference>
<dbReference type="GO" id="GO:0046872">
    <property type="term" value="F:metal ion binding"/>
    <property type="evidence" value="ECO:0007669"/>
    <property type="project" value="UniProtKB-UniRule"/>
</dbReference>
<keyword evidence="12" id="KW-1185">Reference proteome</keyword>
<evidence type="ECO:0000256" key="5">
    <source>
        <dbReference type="ARBA" id="ARBA00022842"/>
    </source>
</evidence>
<evidence type="ECO:0000256" key="2">
    <source>
        <dbReference type="ARBA" id="ARBA00022723"/>
    </source>
</evidence>
<dbReference type="Pfam" id="PF01867">
    <property type="entry name" value="Cas_Cas1"/>
    <property type="match status" value="1"/>
</dbReference>
<comment type="similarity">
    <text evidence="10">Belongs to the CRISPR-associated endonuclease Cas1 family.</text>
</comment>
<dbReference type="PANTHER" id="PTHR34353">
    <property type="entry name" value="CRISPR-ASSOCIATED ENDONUCLEASE CAS1 1"/>
    <property type="match status" value="1"/>
</dbReference>
<keyword evidence="2 10" id="KW-0479">Metal-binding</keyword>
<dbReference type="InterPro" id="IPR002729">
    <property type="entry name" value="CRISPR-assoc_Cas1"/>
</dbReference>
<keyword evidence="5 10" id="KW-0460">Magnesium</keyword>
<dbReference type="Gene3D" id="1.20.120.920">
    <property type="entry name" value="CRISPR-associated endonuclease Cas1, C-terminal domain"/>
    <property type="match status" value="1"/>
</dbReference>
<dbReference type="PATRIC" id="fig|1423811.3.peg.457"/>
<evidence type="ECO:0000256" key="7">
    <source>
        <dbReference type="ARBA" id="ARBA00023125"/>
    </source>
</evidence>
<evidence type="ECO:0000256" key="10">
    <source>
        <dbReference type="HAMAP-Rule" id="MF_01470"/>
    </source>
</evidence>
<dbReference type="Gene3D" id="3.100.10.20">
    <property type="entry name" value="CRISPR-associated endonuclease Cas1, N-terminal domain"/>
    <property type="match status" value="1"/>
</dbReference>
<dbReference type="Proteomes" id="UP000050929">
    <property type="component" value="Unassembled WGS sequence"/>
</dbReference>
<dbReference type="GO" id="GO:0003677">
    <property type="term" value="F:DNA binding"/>
    <property type="evidence" value="ECO:0007669"/>
    <property type="project" value="UniProtKB-KW"/>
</dbReference>
<evidence type="ECO:0000313" key="12">
    <source>
        <dbReference type="Proteomes" id="UP000050929"/>
    </source>
</evidence>
<dbReference type="PANTHER" id="PTHR34353:SF2">
    <property type="entry name" value="CRISPR-ASSOCIATED ENDONUCLEASE CAS1 1"/>
    <property type="match status" value="1"/>
</dbReference>
<dbReference type="GO" id="GO:0043571">
    <property type="term" value="P:maintenance of CRISPR repeat elements"/>
    <property type="evidence" value="ECO:0007669"/>
    <property type="project" value="UniProtKB-UniRule"/>
</dbReference>
<protein>
    <recommendedName>
        <fullName evidence="10">CRISPR-associated endonuclease Cas1</fullName>
        <ecNumber evidence="10">3.1.-.-</ecNumber>
    </recommendedName>
</protein>
<dbReference type="NCBIfam" id="TIGR00287">
    <property type="entry name" value="cas1"/>
    <property type="match status" value="1"/>
</dbReference>
<keyword evidence="1 10" id="KW-0540">Nuclease</keyword>
<feature type="binding site" evidence="10">
    <location>
        <position position="220"/>
    </location>
    <ligand>
        <name>Mn(2+)</name>
        <dbReference type="ChEBI" id="CHEBI:29035"/>
    </ligand>
</feature>
<comment type="function">
    <text evidence="10">CRISPR (clustered regularly interspaced short palindromic repeat), is an adaptive immune system that provides protection against mobile genetic elements (viruses, transposable elements and conjugative plasmids). CRISPR clusters contain spacers, sequences complementary to antecedent mobile elements, and target invading nucleic acids. CRISPR clusters are transcribed and processed into CRISPR RNA (crRNA). Acts as a dsDNA endonuclease. Involved in the integration of spacer DNA into the CRISPR cassette.</text>
</comment>
<comment type="subunit">
    <text evidence="9 10">Homodimer, forms a heterotetramer with a Cas2 homodimer.</text>
</comment>
<dbReference type="EMBL" id="AZDG01000012">
    <property type="protein sequence ID" value="KRK64435.1"/>
    <property type="molecule type" value="Genomic_DNA"/>
</dbReference>
<dbReference type="GO" id="GO:0004520">
    <property type="term" value="F:DNA endonuclease activity"/>
    <property type="evidence" value="ECO:0007669"/>
    <property type="project" value="InterPro"/>
</dbReference>
<dbReference type="InterPro" id="IPR019855">
    <property type="entry name" value="CRISPR-assoc_Cas1_NMENI"/>
</dbReference>
<evidence type="ECO:0000256" key="9">
    <source>
        <dbReference type="ARBA" id="ARBA00038592"/>
    </source>
</evidence>
<evidence type="ECO:0000313" key="11">
    <source>
        <dbReference type="EMBL" id="KRK64435.1"/>
    </source>
</evidence>
<dbReference type="GO" id="GO:0051607">
    <property type="term" value="P:defense response to virus"/>
    <property type="evidence" value="ECO:0007669"/>
    <property type="project" value="UniProtKB-UniRule"/>
</dbReference>
<sequence>MAWRIVHVKEGDLLRLRLDNLEIRKKDDKYYIPLSDITMVVLEGNKTSITTKLMSSFSQNNIALVICDDKYLPVGIYLPYGQYHHYSKRVIKQASWTAKQKDLLWQNVIKQKMDNQIAFARWSGVEQERLELMKDLVADLVAGDKTNREGHVAKVYFDSLYGKTFTRGDDSTINAAMNFGYAILRSCMARIVVGNGLVTMLGIFHKNEFNSFNLVDDLMEPYRPLMDYWINQNLLGDKNYLSYESRLEIIEFMNQKLEVKGKKMSIDNSMQEFVTSFITAIEAEEPEALLTIDLKNFVGEES</sequence>
<evidence type="ECO:0000256" key="6">
    <source>
        <dbReference type="ARBA" id="ARBA00023118"/>
    </source>
</evidence>
<evidence type="ECO:0000256" key="8">
    <source>
        <dbReference type="ARBA" id="ARBA00023211"/>
    </source>
</evidence>
<dbReference type="GO" id="GO:0016787">
    <property type="term" value="F:hydrolase activity"/>
    <property type="evidence" value="ECO:0007669"/>
    <property type="project" value="UniProtKB-KW"/>
</dbReference>
<evidence type="ECO:0000256" key="4">
    <source>
        <dbReference type="ARBA" id="ARBA00022801"/>
    </source>
</evidence>
<proteinExistence type="inferred from homology"/>
<name>A0A0R1J6J4_9LACO</name>
<dbReference type="InterPro" id="IPR042206">
    <property type="entry name" value="CRISPR-assoc_Cas1_C"/>
</dbReference>
<reference evidence="11 12" key="1">
    <citation type="journal article" date="2015" name="Genome Announc.">
        <title>Expanding the biotechnology potential of lactobacilli through comparative genomics of 213 strains and associated genera.</title>
        <authorList>
            <person name="Sun Z."/>
            <person name="Harris H.M."/>
            <person name="McCann A."/>
            <person name="Guo C."/>
            <person name="Argimon S."/>
            <person name="Zhang W."/>
            <person name="Yang X."/>
            <person name="Jeffery I.B."/>
            <person name="Cooney J.C."/>
            <person name="Kagawa T.F."/>
            <person name="Liu W."/>
            <person name="Song Y."/>
            <person name="Salvetti E."/>
            <person name="Wrobel A."/>
            <person name="Rasinkangas P."/>
            <person name="Parkhill J."/>
            <person name="Rea M.C."/>
            <person name="O'Sullivan O."/>
            <person name="Ritari J."/>
            <person name="Douillard F.P."/>
            <person name="Paul Ross R."/>
            <person name="Yang R."/>
            <person name="Briner A.E."/>
            <person name="Felis G.E."/>
            <person name="de Vos W.M."/>
            <person name="Barrangou R."/>
            <person name="Klaenhammer T.R."/>
            <person name="Caufield P.W."/>
            <person name="Cui Y."/>
            <person name="Zhang H."/>
            <person name="O'Toole P.W."/>
        </authorList>
    </citation>
    <scope>NUCLEOTIDE SEQUENCE [LARGE SCALE GENOMIC DNA]</scope>
    <source>
        <strain evidence="11 12">DSM 20183</strain>
    </source>
</reference>
<dbReference type="RefSeq" id="WP_057765973.1">
    <property type="nucleotide sequence ID" value="NZ_AZDG01000012.1"/>
</dbReference>
<keyword evidence="6 10" id="KW-0051">Antiviral defense</keyword>
<comment type="caution">
    <text evidence="11">The sequence shown here is derived from an EMBL/GenBank/DDBJ whole genome shotgun (WGS) entry which is preliminary data.</text>
</comment>
<keyword evidence="7 10" id="KW-0238">DNA-binding</keyword>
<keyword evidence="8 10" id="KW-0464">Manganese</keyword>
<comment type="cofactor">
    <cofactor evidence="10">
        <name>Mg(2+)</name>
        <dbReference type="ChEBI" id="CHEBI:18420"/>
    </cofactor>
    <cofactor evidence="10">
        <name>Mn(2+)</name>
        <dbReference type="ChEBI" id="CHEBI:29035"/>
    </cofactor>
</comment>
<evidence type="ECO:0000256" key="3">
    <source>
        <dbReference type="ARBA" id="ARBA00022759"/>
    </source>
</evidence>
<gene>
    <name evidence="10" type="primary">cas1</name>
    <name evidence="11" type="ORF">FC72_GL000456</name>
</gene>
<feature type="binding site" evidence="10">
    <location>
        <position position="205"/>
    </location>
    <ligand>
        <name>Mn(2+)</name>
        <dbReference type="ChEBI" id="CHEBI:29035"/>
    </ligand>
</feature>
<keyword evidence="4 10" id="KW-0378">Hydrolase</keyword>
<feature type="binding site" evidence="10">
    <location>
        <position position="149"/>
    </location>
    <ligand>
        <name>Mn(2+)</name>
        <dbReference type="ChEBI" id="CHEBI:29035"/>
    </ligand>
</feature>